<feature type="compositionally biased region" description="Basic and acidic residues" evidence="1">
    <location>
        <begin position="92"/>
        <end position="125"/>
    </location>
</feature>
<gene>
    <name evidence="2" type="ORF">JCGZ_26398</name>
</gene>
<dbReference type="KEGG" id="jcu:105648896"/>
<feature type="compositionally biased region" description="Basic residues" evidence="1">
    <location>
        <begin position="214"/>
        <end position="225"/>
    </location>
</feature>
<feature type="compositionally biased region" description="Basic and acidic residues" evidence="1">
    <location>
        <begin position="189"/>
        <end position="201"/>
    </location>
</feature>
<proteinExistence type="predicted"/>
<sequence>MGCGGSRFESETENLSPRLRPLLRRRFQEIKKHIKVVSETPSKKELLKDANPDQESFTRLLGFDHQSISSKEDELQMESVSVSSIGTTIKPLNKDFKRDHKDDQAAEARKETNIKQESKDEDKYQGEGMASTVEEEDEKREENEEDEENYSSLRSLSEECDGVGSPSFRVYYIESLENIKEEDDMNNGSEKKSISDDRDMTVESLNSNIDSVRKTKKKGKKGSRLRRVIPIGRQAAVKNLLKVKSSCNPACAGNNNASLLEEKKIN</sequence>
<reference evidence="2 3" key="1">
    <citation type="journal article" date="2014" name="PLoS ONE">
        <title>Global Analysis of Gene Expression Profiles in Physic Nut (Jatropha curcas L.) Seedlings Exposed to Salt Stress.</title>
        <authorList>
            <person name="Zhang L."/>
            <person name="Zhang C."/>
            <person name="Wu P."/>
            <person name="Chen Y."/>
            <person name="Li M."/>
            <person name="Jiang H."/>
            <person name="Wu G."/>
        </authorList>
    </citation>
    <scope>NUCLEOTIDE SEQUENCE [LARGE SCALE GENOMIC DNA]</scope>
    <source>
        <strain evidence="3">cv. GZQX0401</strain>
        <tissue evidence="2">Young leaves</tissue>
    </source>
</reference>
<dbReference type="Proteomes" id="UP000027138">
    <property type="component" value="Unassembled WGS sequence"/>
</dbReference>
<dbReference type="AlphaFoldDB" id="A0A067JFE8"/>
<dbReference type="OrthoDB" id="844250at2759"/>
<name>A0A067JFE8_JATCU</name>
<feature type="region of interest" description="Disordered" evidence="1">
    <location>
        <begin position="182"/>
        <end position="225"/>
    </location>
</feature>
<accession>A0A067JFE8</accession>
<dbReference type="EMBL" id="KK915447">
    <property type="protein sequence ID" value="KDP22567.1"/>
    <property type="molecule type" value="Genomic_DNA"/>
</dbReference>
<keyword evidence="3" id="KW-1185">Reference proteome</keyword>
<evidence type="ECO:0000256" key="1">
    <source>
        <dbReference type="SAM" id="MobiDB-lite"/>
    </source>
</evidence>
<evidence type="ECO:0000313" key="2">
    <source>
        <dbReference type="EMBL" id="KDP22567.1"/>
    </source>
</evidence>
<organism evidence="2 3">
    <name type="scientific">Jatropha curcas</name>
    <name type="common">Barbados nut</name>
    <dbReference type="NCBI Taxonomy" id="180498"/>
    <lineage>
        <taxon>Eukaryota</taxon>
        <taxon>Viridiplantae</taxon>
        <taxon>Streptophyta</taxon>
        <taxon>Embryophyta</taxon>
        <taxon>Tracheophyta</taxon>
        <taxon>Spermatophyta</taxon>
        <taxon>Magnoliopsida</taxon>
        <taxon>eudicotyledons</taxon>
        <taxon>Gunneridae</taxon>
        <taxon>Pentapetalae</taxon>
        <taxon>rosids</taxon>
        <taxon>fabids</taxon>
        <taxon>Malpighiales</taxon>
        <taxon>Euphorbiaceae</taxon>
        <taxon>Crotonoideae</taxon>
        <taxon>Jatropheae</taxon>
        <taxon>Jatropha</taxon>
    </lineage>
</organism>
<evidence type="ECO:0000313" key="3">
    <source>
        <dbReference type="Proteomes" id="UP000027138"/>
    </source>
</evidence>
<feature type="region of interest" description="Disordered" evidence="1">
    <location>
        <begin position="82"/>
        <end position="161"/>
    </location>
</feature>
<protein>
    <submittedName>
        <fullName evidence="2">Uncharacterized protein</fullName>
    </submittedName>
</protein>
<feature type="compositionally biased region" description="Acidic residues" evidence="1">
    <location>
        <begin position="133"/>
        <end position="149"/>
    </location>
</feature>